<comment type="caution">
    <text evidence="2">The sequence shown here is derived from an EMBL/GenBank/DDBJ whole genome shotgun (WGS) entry which is preliminary data.</text>
</comment>
<gene>
    <name evidence="2" type="ORF">DUI87_09130</name>
</gene>
<dbReference type="Proteomes" id="UP000269221">
    <property type="component" value="Unassembled WGS sequence"/>
</dbReference>
<protein>
    <submittedName>
        <fullName evidence="2">Uncharacterized protein</fullName>
    </submittedName>
</protein>
<organism evidence="2 3">
    <name type="scientific">Hirundo rustica rustica</name>
    <dbReference type="NCBI Taxonomy" id="333673"/>
    <lineage>
        <taxon>Eukaryota</taxon>
        <taxon>Metazoa</taxon>
        <taxon>Chordata</taxon>
        <taxon>Craniata</taxon>
        <taxon>Vertebrata</taxon>
        <taxon>Euteleostomi</taxon>
        <taxon>Archelosauria</taxon>
        <taxon>Archosauria</taxon>
        <taxon>Dinosauria</taxon>
        <taxon>Saurischia</taxon>
        <taxon>Theropoda</taxon>
        <taxon>Coelurosauria</taxon>
        <taxon>Aves</taxon>
        <taxon>Neognathae</taxon>
        <taxon>Neoaves</taxon>
        <taxon>Telluraves</taxon>
        <taxon>Australaves</taxon>
        <taxon>Passeriformes</taxon>
        <taxon>Sylvioidea</taxon>
        <taxon>Hirundinidae</taxon>
        <taxon>Hirundo</taxon>
    </lineage>
</organism>
<reference evidence="2 3" key="1">
    <citation type="submission" date="2018-07" db="EMBL/GenBank/DDBJ databases">
        <title>A high quality draft genome assembly of the barn swallow (H. rustica rustica).</title>
        <authorList>
            <person name="Formenti G."/>
            <person name="Chiara M."/>
            <person name="Poveda L."/>
            <person name="Francoijs K.-J."/>
            <person name="Bonisoli-Alquati A."/>
            <person name="Canova L."/>
            <person name="Gianfranceschi L."/>
            <person name="Horner D.S."/>
            <person name="Saino N."/>
        </authorList>
    </citation>
    <scope>NUCLEOTIDE SEQUENCE [LARGE SCALE GENOMIC DNA]</scope>
    <source>
        <strain evidence="2">Chelidonia</strain>
        <tissue evidence="2">Blood</tissue>
    </source>
</reference>
<name>A0A3M0KLW0_HIRRU</name>
<evidence type="ECO:0000313" key="3">
    <source>
        <dbReference type="Proteomes" id="UP000269221"/>
    </source>
</evidence>
<feature type="region of interest" description="Disordered" evidence="1">
    <location>
        <begin position="95"/>
        <end position="115"/>
    </location>
</feature>
<accession>A0A3M0KLW0</accession>
<dbReference type="AlphaFoldDB" id="A0A3M0KLW0"/>
<keyword evidence="3" id="KW-1185">Reference proteome</keyword>
<dbReference type="EMBL" id="QRBI01000105">
    <property type="protein sequence ID" value="RMC14043.1"/>
    <property type="molecule type" value="Genomic_DNA"/>
</dbReference>
<dbReference type="OrthoDB" id="10694024at2759"/>
<evidence type="ECO:0000256" key="1">
    <source>
        <dbReference type="SAM" id="MobiDB-lite"/>
    </source>
</evidence>
<evidence type="ECO:0000313" key="2">
    <source>
        <dbReference type="EMBL" id="RMC14043.1"/>
    </source>
</evidence>
<proteinExistence type="predicted"/>
<sequence length="115" mass="13027">MPDCSKMDPSLTKVKPIKDGSNASVIIHLRKKKMKSHCAEVIQHPEKRGPRICKRNNFVDTKDSEEGEEEGFSGTRAEISLQIMVKKLYPCSSWMSMRRRPTPGQMDAQKKAVVP</sequence>